<dbReference type="Proteomes" id="UP000294930">
    <property type="component" value="Unassembled WGS sequence"/>
</dbReference>
<dbReference type="SUPFAM" id="SSF52096">
    <property type="entry name" value="ClpP/crotonase"/>
    <property type="match status" value="1"/>
</dbReference>
<name>A0ABY2G3L6_9FLAO</name>
<feature type="signal peptide" evidence="1">
    <location>
        <begin position="1"/>
        <end position="26"/>
    </location>
</feature>
<feature type="domain" description="Tail specific protease" evidence="2">
    <location>
        <begin position="221"/>
        <end position="393"/>
    </location>
</feature>
<dbReference type="EMBL" id="SOQZ01000004">
    <property type="protein sequence ID" value="TDY11371.1"/>
    <property type="molecule type" value="Genomic_DNA"/>
</dbReference>
<protein>
    <submittedName>
        <fullName evidence="3">Peptidase S41-like protein</fullName>
    </submittedName>
</protein>
<evidence type="ECO:0000256" key="1">
    <source>
        <dbReference type="SAM" id="SignalP"/>
    </source>
</evidence>
<evidence type="ECO:0000313" key="4">
    <source>
        <dbReference type="Proteomes" id="UP000294930"/>
    </source>
</evidence>
<evidence type="ECO:0000313" key="3">
    <source>
        <dbReference type="EMBL" id="TDY11371.1"/>
    </source>
</evidence>
<evidence type="ECO:0000259" key="2">
    <source>
        <dbReference type="SMART" id="SM00245"/>
    </source>
</evidence>
<dbReference type="InterPro" id="IPR005151">
    <property type="entry name" value="Tail-specific_protease"/>
</dbReference>
<dbReference type="InterPro" id="IPR029045">
    <property type="entry name" value="ClpP/crotonase-like_dom_sf"/>
</dbReference>
<dbReference type="Pfam" id="PF03572">
    <property type="entry name" value="Peptidase_S41"/>
    <property type="match status" value="1"/>
</dbReference>
<keyword evidence="4" id="KW-1185">Reference proteome</keyword>
<reference evidence="3 4" key="1">
    <citation type="submission" date="2019-03" db="EMBL/GenBank/DDBJ databases">
        <title>Genomic Encyclopedia of Type Strains, Phase III (KMG-III): the genomes of soil and plant-associated and newly described type strains.</title>
        <authorList>
            <person name="Whitman W."/>
        </authorList>
    </citation>
    <scope>NUCLEOTIDE SEQUENCE [LARGE SCALE GENOMIC DNA]</scope>
    <source>
        <strain evidence="3 4">CGMCC 1.10957</strain>
    </source>
</reference>
<comment type="caution">
    <text evidence="3">The sequence shown here is derived from an EMBL/GenBank/DDBJ whole genome shotgun (WGS) entry which is preliminary data.</text>
</comment>
<dbReference type="Gene3D" id="3.90.226.10">
    <property type="entry name" value="2-enoyl-CoA Hydratase, Chain A, domain 1"/>
    <property type="match status" value="1"/>
</dbReference>
<accession>A0ABY2G3L6</accession>
<dbReference type="RefSeq" id="WP_243832973.1">
    <property type="nucleotide sequence ID" value="NZ_SOQZ01000004.1"/>
</dbReference>
<feature type="chain" id="PRO_5046249425" evidence="1">
    <location>
        <begin position="27"/>
        <end position="418"/>
    </location>
</feature>
<gene>
    <name evidence="3" type="ORF">A8975_2008</name>
</gene>
<dbReference type="SMART" id="SM00245">
    <property type="entry name" value="TSPc"/>
    <property type="match status" value="1"/>
</dbReference>
<organism evidence="3 4">
    <name type="scientific">Meridianimaribacter flavus</name>
    <dbReference type="NCBI Taxonomy" id="571115"/>
    <lineage>
        <taxon>Bacteria</taxon>
        <taxon>Pseudomonadati</taxon>
        <taxon>Bacteroidota</taxon>
        <taxon>Flavobacteriia</taxon>
        <taxon>Flavobacteriales</taxon>
        <taxon>Flavobacteriaceae</taxon>
        <taxon>Meridianimaribacter</taxon>
    </lineage>
</organism>
<proteinExistence type="predicted"/>
<sequence length="418" mass="47939">MNTFQKKTTCLLILFVSMLSTMLAQTPNKIDWKEDLQIYKASLEDKHIDLYHSITEEEFNAEWSKIYDSIGLLNDFEITLKLMQLTRLINDGHTAVSLRNYDIHDYPFKIKHIENQWRVVKINNTNKNLLKSTLVAIDGVPIDEVMSKVSKVTQFVENEHSLLVRTGNYATISELLYALGITKKSNSATFTFQDINHQSIDIRLDALNQTTSNSDSFQELVIGIPEIIKPENLSFEYLWYAPIQNTNAVYIRFDSYPSFEKMQRFSEELLGFISKNKIEKIVIDMRNNGGGDLYVGIALAYALNLSDTVDWKQGVYVMTDAVTFSAGTSNSALFKQLLNAKIIGQPTGSNPTGYQDMDQFELPNSKLVITYSKRRFNLSETVTQGIYPDVILNYNWKDYKNGLDTMLLWVIKDIKKKE</sequence>
<keyword evidence="1" id="KW-0732">Signal</keyword>